<dbReference type="OrthoDB" id="5104422at2"/>
<organism evidence="7 8">
    <name type="scientific">Microbacterium sorbitolivorans</name>
    <dbReference type="NCBI Taxonomy" id="1867410"/>
    <lineage>
        <taxon>Bacteria</taxon>
        <taxon>Bacillati</taxon>
        <taxon>Actinomycetota</taxon>
        <taxon>Actinomycetes</taxon>
        <taxon>Micrococcales</taxon>
        <taxon>Microbacteriaceae</taxon>
        <taxon>Microbacterium</taxon>
    </lineage>
</organism>
<name>A0A367XZS8_9MICO</name>
<dbReference type="PANTHER" id="PTHR39087">
    <property type="entry name" value="UPF0104 MEMBRANE PROTEIN MJ1595"/>
    <property type="match status" value="1"/>
</dbReference>
<evidence type="ECO:0000256" key="4">
    <source>
        <dbReference type="ARBA" id="ARBA00022989"/>
    </source>
</evidence>
<feature type="transmembrane region" description="Helical" evidence="6">
    <location>
        <begin position="127"/>
        <end position="147"/>
    </location>
</feature>
<evidence type="ECO:0000256" key="2">
    <source>
        <dbReference type="ARBA" id="ARBA00022475"/>
    </source>
</evidence>
<accession>A0A367XZS8</accession>
<protein>
    <submittedName>
        <fullName evidence="7">UPF0104 family protein</fullName>
    </submittedName>
</protein>
<keyword evidence="2" id="KW-1003">Cell membrane</keyword>
<dbReference type="EMBL" id="QORO01000003">
    <property type="protein sequence ID" value="RCK58312.1"/>
    <property type="molecule type" value="Genomic_DNA"/>
</dbReference>
<keyword evidence="8" id="KW-1185">Reference proteome</keyword>
<evidence type="ECO:0000256" key="3">
    <source>
        <dbReference type="ARBA" id="ARBA00022692"/>
    </source>
</evidence>
<evidence type="ECO:0000256" key="1">
    <source>
        <dbReference type="ARBA" id="ARBA00004651"/>
    </source>
</evidence>
<dbReference type="NCBIfam" id="TIGR00374">
    <property type="entry name" value="flippase-like domain"/>
    <property type="match status" value="1"/>
</dbReference>
<evidence type="ECO:0000313" key="8">
    <source>
        <dbReference type="Proteomes" id="UP000253508"/>
    </source>
</evidence>
<feature type="transmembrane region" description="Helical" evidence="6">
    <location>
        <begin position="41"/>
        <end position="66"/>
    </location>
</feature>
<comment type="subcellular location">
    <subcellularLocation>
        <location evidence="1">Cell membrane</location>
        <topology evidence="1">Multi-pass membrane protein</topology>
    </subcellularLocation>
</comment>
<dbReference type="Proteomes" id="UP000253508">
    <property type="component" value="Unassembled WGS sequence"/>
</dbReference>
<dbReference type="InterPro" id="IPR022791">
    <property type="entry name" value="L-PG_synthase/AglD"/>
</dbReference>
<dbReference type="PANTHER" id="PTHR39087:SF2">
    <property type="entry name" value="UPF0104 MEMBRANE PROTEIN MJ1595"/>
    <property type="match status" value="1"/>
</dbReference>
<evidence type="ECO:0000256" key="6">
    <source>
        <dbReference type="SAM" id="Phobius"/>
    </source>
</evidence>
<keyword evidence="3 6" id="KW-0812">Transmembrane</keyword>
<keyword evidence="4 6" id="KW-1133">Transmembrane helix</keyword>
<dbReference type="GO" id="GO:0005886">
    <property type="term" value="C:plasma membrane"/>
    <property type="evidence" value="ECO:0007669"/>
    <property type="project" value="UniProtKB-SubCell"/>
</dbReference>
<feature type="transmembrane region" description="Helical" evidence="6">
    <location>
        <begin position="9"/>
        <end position="26"/>
    </location>
</feature>
<dbReference type="RefSeq" id="WP_114117915.1">
    <property type="nucleotide sequence ID" value="NZ_BMHU01000002.1"/>
</dbReference>
<keyword evidence="5 6" id="KW-0472">Membrane</keyword>
<feature type="transmembrane region" description="Helical" evidence="6">
    <location>
        <begin position="154"/>
        <end position="177"/>
    </location>
</feature>
<feature type="transmembrane region" description="Helical" evidence="6">
    <location>
        <begin position="237"/>
        <end position="258"/>
    </location>
</feature>
<sequence length="350" mass="37574">MKWPSFKTWISIITAVLVAVIIWQAWPNVVDAWHSLSQVNLWIFALLLPVQLASYAATGESLFSFLRARGELRGMHPLTAMRMSLEFNFANHMLPSGGAAGIAYTSWKLSTLGIAASRGTIAQLAKFGVTFLSFSIMLAVAGIHLLISGGGSTSVLWAAAGIGVLALVGVTLGVWIFGRRRLLHRAAGVVLRVARWGMRVLRIRKTLEAVTLVRFVDGLHLEVREIIAQPRTLVTPFLWSFVVNACDAALFWIALASFGVYPDPALVFVAYGVATVASMIIVTPNGVGAYEVVMVATFVSGGLDPSITIAAIVLARAVLLLGTIVFGWGFYQHSVVTAKAPGLSRRGTVA</sequence>
<evidence type="ECO:0000313" key="7">
    <source>
        <dbReference type="EMBL" id="RCK58312.1"/>
    </source>
</evidence>
<evidence type="ECO:0000256" key="5">
    <source>
        <dbReference type="ARBA" id="ARBA00023136"/>
    </source>
</evidence>
<gene>
    <name evidence="7" type="ORF">DTO57_09035</name>
</gene>
<proteinExistence type="predicted"/>
<dbReference type="AlphaFoldDB" id="A0A367XZS8"/>
<dbReference type="Pfam" id="PF03706">
    <property type="entry name" value="LPG_synthase_TM"/>
    <property type="match status" value="1"/>
</dbReference>
<comment type="caution">
    <text evidence="7">The sequence shown here is derived from an EMBL/GenBank/DDBJ whole genome shotgun (WGS) entry which is preliminary data.</text>
</comment>
<feature type="transmembrane region" description="Helical" evidence="6">
    <location>
        <begin position="265"/>
        <end position="287"/>
    </location>
</feature>
<feature type="transmembrane region" description="Helical" evidence="6">
    <location>
        <begin position="307"/>
        <end position="331"/>
    </location>
</feature>
<reference evidence="7 8" key="1">
    <citation type="submission" date="2018-07" db="EMBL/GenBank/DDBJ databases">
        <title>Microbacterium endoborsara sp. nov., a novel actinobacterium isolated from Borszczowia aralocaspica.</title>
        <authorList>
            <person name="An D."/>
        </authorList>
    </citation>
    <scope>NUCLEOTIDE SEQUENCE [LARGE SCALE GENOMIC DNA]</scope>
    <source>
        <strain evidence="7 8">C1.15228</strain>
    </source>
</reference>